<dbReference type="Gene3D" id="3.40.630.10">
    <property type="entry name" value="Zn peptidases"/>
    <property type="match status" value="1"/>
</dbReference>
<dbReference type="InterPro" id="IPR045175">
    <property type="entry name" value="M28_fam"/>
</dbReference>
<dbReference type="Proteomes" id="UP000001203">
    <property type="component" value="Chromosome circular"/>
</dbReference>
<dbReference type="OrthoDB" id="9762302at2"/>
<organism evidence="2 3">
    <name type="scientific">Crocosphaera subtropica (strain ATCC 51142 / BH68)</name>
    <name type="common">Cyanothece sp. (strain ATCC 51142)</name>
    <dbReference type="NCBI Taxonomy" id="43989"/>
    <lineage>
        <taxon>Bacteria</taxon>
        <taxon>Bacillati</taxon>
        <taxon>Cyanobacteriota</taxon>
        <taxon>Cyanophyceae</taxon>
        <taxon>Oscillatoriophycideae</taxon>
        <taxon>Chroococcales</taxon>
        <taxon>Aphanothecaceae</taxon>
        <taxon>Crocosphaera</taxon>
        <taxon>Crocosphaera subtropica</taxon>
    </lineage>
</organism>
<dbReference type="GO" id="GO:0008235">
    <property type="term" value="F:metalloexopeptidase activity"/>
    <property type="evidence" value="ECO:0007669"/>
    <property type="project" value="InterPro"/>
</dbReference>
<evidence type="ECO:0000259" key="1">
    <source>
        <dbReference type="Pfam" id="PF04389"/>
    </source>
</evidence>
<dbReference type="PANTHER" id="PTHR12147:SF26">
    <property type="entry name" value="PEPTIDASE M28 DOMAIN-CONTAINING PROTEIN"/>
    <property type="match status" value="1"/>
</dbReference>
<feature type="domain" description="Peptidase M28" evidence="1">
    <location>
        <begin position="64"/>
        <end position="271"/>
    </location>
</feature>
<gene>
    <name evidence="2" type="ordered locus">cce_2764</name>
</gene>
<evidence type="ECO:0000313" key="2">
    <source>
        <dbReference type="EMBL" id="ACB52112.1"/>
    </source>
</evidence>
<dbReference type="eggNOG" id="COG2234">
    <property type="taxonomic scope" value="Bacteria"/>
</dbReference>
<dbReference type="HOGENOM" id="CLU_048743_0_0_3"/>
<dbReference type="AlphaFoldDB" id="B1WU50"/>
<dbReference type="GO" id="GO:0006508">
    <property type="term" value="P:proteolysis"/>
    <property type="evidence" value="ECO:0007669"/>
    <property type="project" value="InterPro"/>
</dbReference>
<dbReference type="SUPFAM" id="SSF53187">
    <property type="entry name" value="Zn-dependent exopeptidases"/>
    <property type="match status" value="1"/>
</dbReference>
<reference evidence="2 3" key="1">
    <citation type="journal article" date="2008" name="Proc. Natl. Acad. Sci. U.S.A.">
        <title>The genome of Cyanothece 51142, a unicellular diazotrophic cyanobacterium important in the marine nitrogen cycle.</title>
        <authorList>
            <person name="Welsh E.A."/>
            <person name="Liberton M."/>
            <person name="Stoeckel J."/>
            <person name="Loh T."/>
            <person name="Elvitigala T."/>
            <person name="Wang C."/>
            <person name="Wollam A."/>
            <person name="Fulton R.S."/>
            <person name="Clifton S.W."/>
            <person name="Jacobs J.M."/>
            <person name="Aurora R."/>
            <person name="Ghosh B.K."/>
            <person name="Sherman L.A."/>
            <person name="Smith R.D."/>
            <person name="Wilson R.K."/>
            <person name="Pakrasi H.B."/>
        </authorList>
    </citation>
    <scope>NUCLEOTIDE SEQUENCE [LARGE SCALE GENOMIC DNA]</scope>
    <source>
        <strain evidence="3">ATCC 51142 / BH68</strain>
    </source>
</reference>
<sequence>MAYNIKQNLENHLKQIVRPRDPFLATQGYFYVKEYIRQELQQWGTVESFEFNYDGKIHENLILNLPSQCNTQQKKPILIGAHYDTVIGSSGADDNATGIAVLLELGRFFYHHPAQYPICLIAFDLEEYGLLGSSAYANYLKQQQIKIRLMISLEMLGYCNHNPKSQKYPPGLDYFYPSTGNFIALIGNLSTILDLRKISRSIRHTEIPCEWLSVPFHGKIVPDTRRSDHAPFWDNNYNAIMITDTANLRNPNYHQSSDTLETIDLDFLTGVCQGLAKTIEDF</sequence>
<protein>
    <recommendedName>
        <fullName evidence="1">Peptidase M28 domain-containing protein</fullName>
    </recommendedName>
</protein>
<accession>B1WU50</accession>
<dbReference type="PANTHER" id="PTHR12147">
    <property type="entry name" value="METALLOPEPTIDASE M28 FAMILY MEMBER"/>
    <property type="match status" value="1"/>
</dbReference>
<dbReference type="EMBL" id="CP000806">
    <property type="protein sequence ID" value="ACB52112.1"/>
    <property type="molecule type" value="Genomic_DNA"/>
</dbReference>
<name>B1WU50_CROS5</name>
<proteinExistence type="predicted"/>
<dbReference type="RefSeq" id="WP_009544551.1">
    <property type="nucleotide sequence ID" value="NC_010546.1"/>
</dbReference>
<evidence type="ECO:0000313" key="3">
    <source>
        <dbReference type="Proteomes" id="UP000001203"/>
    </source>
</evidence>
<dbReference type="Pfam" id="PF04389">
    <property type="entry name" value="Peptidase_M28"/>
    <property type="match status" value="1"/>
</dbReference>
<dbReference type="InterPro" id="IPR007484">
    <property type="entry name" value="Peptidase_M28"/>
</dbReference>
<dbReference type="KEGG" id="cyt:cce_2764"/>
<keyword evidence="3" id="KW-1185">Reference proteome</keyword>
<dbReference type="STRING" id="43989.cce_2764"/>